<protein>
    <recommendedName>
        <fullName evidence="8">Superoxide dismutase</fullName>
        <ecNumber evidence="8">1.15.1.1</ecNumber>
    </recommendedName>
</protein>
<dbReference type="InterPro" id="IPR019831">
    <property type="entry name" value="Mn/Fe_SOD_N"/>
</dbReference>
<dbReference type="InterPro" id="IPR019833">
    <property type="entry name" value="Mn/Fe_SOD_BS"/>
</dbReference>
<dbReference type="PRINTS" id="PR01703">
    <property type="entry name" value="MNSODISMTASE"/>
</dbReference>
<comment type="function">
    <text evidence="8">Destroys radicals which are normally produced within the cells and which are toxic to biological systems.</text>
</comment>
<feature type="binding site" evidence="7">
    <location>
        <position position="97"/>
    </location>
    <ligand>
        <name>Mn(2+)</name>
        <dbReference type="ChEBI" id="CHEBI:29035"/>
    </ligand>
</feature>
<dbReference type="SUPFAM" id="SSF46609">
    <property type="entry name" value="Fe,Mn superoxide dismutase (SOD), N-terminal domain"/>
    <property type="match status" value="1"/>
</dbReference>
<dbReference type="Pfam" id="PF00081">
    <property type="entry name" value="Sod_Fe_N"/>
    <property type="match status" value="1"/>
</dbReference>
<dbReference type="SUPFAM" id="SSF54719">
    <property type="entry name" value="Fe,Mn superoxide dismutase (SOD), C-terminal domain"/>
    <property type="match status" value="1"/>
</dbReference>
<sequence length="222" mass="25882">MSRYITKYLLSQFLIKRANFSTMVFELPPLPYPKTALLPVISLETLDYHYGKHHAGYINKLNMLIKGTEFENSKDLIDIIMKSTGVIYNNAAQAWNHTFYWKCLRSPSKENKPINCTLINKIQEAFGSFMKFREVFSAAATSHFGSGWVWLVLQSNSELAVVQTHDGDNPYRLNLGEPILVCDVWEHAYYIDYRNNRNDYVENFFELVNWDFVADRLKESLN</sequence>
<gene>
    <name evidence="11" type="ORF">CMU_015930</name>
</gene>
<comment type="cofactor">
    <cofactor evidence="1">
        <name>Fe cation</name>
        <dbReference type="ChEBI" id="CHEBI:24875"/>
    </cofactor>
</comment>
<dbReference type="InterPro" id="IPR019832">
    <property type="entry name" value="Mn/Fe_SOD_C"/>
</dbReference>
<keyword evidence="5 8" id="KW-0560">Oxidoreductase</keyword>
<dbReference type="EC" id="1.15.1.1" evidence="8"/>
<accession>B6ACJ1</accession>
<dbReference type="EMBL" id="DS989728">
    <property type="protein sequence ID" value="EEA05845.1"/>
    <property type="molecule type" value="Genomic_DNA"/>
</dbReference>
<dbReference type="OrthoDB" id="239262at2759"/>
<dbReference type="Gene3D" id="1.10.287.990">
    <property type="entry name" value="Fe,Mn superoxide dismutase (SOD) domain"/>
    <property type="match status" value="1"/>
</dbReference>
<dbReference type="GO" id="GO:0046872">
    <property type="term" value="F:metal ion binding"/>
    <property type="evidence" value="ECO:0007669"/>
    <property type="project" value="UniProtKB-KW"/>
</dbReference>
<dbReference type="PROSITE" id="PS00088">
    <property type="entry name" value="SOD_MN"/>
    <property type="match status" value="1"/>
</dbReference>
<feature type="domain" description="Manganese/iron superoxide dismutase C-terminal" evidence="10">
    <location>
        <begin position="117"/>
        <end position="216"/>
    </location>
</feature>
<keyword evidence="4 7" id="KW-0479">Metal-binding</keyword>
<evidence type="ECO:0000259" key="9">
    <source>
        <dbReference type="Pfam" id="PF00081"/>
    </source>
</evidence>
<comment type="subunit">
    <text evidence="3">Homodimer.</text>
</comment>
<feature type="binding site" evidence="7">
    <location>
        <position position="187"/>
    </location>
    <ligand>
        <name>Mn(2+)</name>
        <dbReference type="ChEBI" id="CHEBI:29035"/>
    </ligand>
</feature>
<evidence type="ECO:0000313" key="11">
    <source>
        <dbReference type="EMBL" id="EEA05845.1"/>
    </source>
</evidence>
<evidence type="ECO:0000256" key="2">
    <source>
        <dbReference type="ARBA" id="ARBA00008714"/>
    </source>
</evidence>
<dbReference type="RefSeq" id="XP_002140194.1">
    <property type="nucleotide sequence ID" value="XM_002140158.1"/>
</dbReference>
<dbReference type="FunFam" id="3.55.40.20:FF:000004">
    <property type="entry name" value="Superoxide dismutase [Fe]"/>
    <property type="match status" value="1"/>
</dbReference>
<dbReference type="PIRSF" id="PIRSF000349">
    <property type="entry name" value="SODismutase"/>
    <property type="match status" value="1"/>
</dbReference>
<proteinExistence type="inferred from homology"/>
<feature type="domain" description="Manganese/iron superoxide dismutase N-terminal" evidence="9">
    <location>
        <begin position="25"/>
        <end position="104"/>
    </location>
</feature>
<dbReference type="FunFam" id="1.10.287.990:FF:000002">
    <property type="entry name" value="Superoxide dismutase"/>
    <property type="match status" value="1"/>
</dbReference>
<dbReference type="GO" id="GO:0004784">
    <property type="term" value="F:superoxide dismutase activity"/>
    <property type="evidence" value="ECO:0007669"/>
    <property type="project" value="UniProtKB-EC"/>
</dbReference>
<evidence type="ECO:0000256" key="5">
    <source>
        <dbReference type="ARBA" id="ARBA00023002"/>
    </source>
</evidence>
<comment type="similarity">
    <text evidence="2 8">Belongs to the iron/manganese superoxide dismutase family.</text>
</comment>
<evidence type="ECO:0000256" key="3">
    <source>
        <dbReference type="ARBA" id="ARBA00011738"/>
    </source>
</evidence>
<dbReference type="Gene3D" id="3.55.40.20">
    <property type="entry name" value="Iron/manganese superoxide dismutase, C-terminal domain"/>
    <property type="match status" value="1"/>
</dbReference>
<dbReference type="VEuPathDB" id="CryptoDB:CMU_015930"/>
<dbReference type="PANTHER" id="PTHR42769:SF3">
    <property type="entry name" value="SUPEROXIDE DISMUTASE [FE] 2, CHLOROPLASTIC"/>
    <property type="match status" value="1"/>
</dbReference>
<evidence type="ECO:0000256" key="1">
    <source>
        <dbReference type="ARBA" id="ARBA00001962"/>
    </source>
</evidence>
<dbReference type="Pfam" id="PF02777">
    <property type="entry name" value="Sod_Fe_C"/>
    <property type="match status" value="1"/>
</dbReference>
<dbReference type="AlphaFoldDB" id="B6ACJ1"/>
<evidence type="ECO:0000256" key="8">
    <source>
        <dbReference type="RuleBase" id="RU000414"/>
    </source>
</evidence>
<name>B6ACJ1_CRYMR</name>
<dbReference type="InterPro" id="IPR001189">
    <property type="entry name" value="Mn/Fe_SOD"/>
</dbReference>
<keyword evidence="6" id="KW-0408">Iron</keyword>
<dbReference type="OMA" id="DSLINWD"/>
<feature type="binding site" evidence="7">
    <location>
        <position position="49"/>
    </location>
    <ligand>
        <name>Mn(2+)</name>
        <dbReference type="ChEBI" id="CHEBI:29035"/>
    </ligand>
</feature>
<dbReference type="Proteomes" id="UP000001460">
    <property type="component" value="Unassembled WGS sequence"/>
</dbReference>
<dbReference type="STRING" id="441375.B6ACJ1"/>
<dbReference type="InterPro" id="IPR036324">
    <property type="entry name" value="Mn/Fe_SOD_N_sf"/>
</dbReference>
<feature type="binding site" evidence="7">
    <location>
        <position position="183"/>
    </location>
    <ligand>
        <name>Mn(2+)</name>
        <dbReference type="ChEBI" id="CHEBI:29035"/>
    </ligand>
</feature>
<organism evidence="11 12">
    <name type="scientific">Cryptosporidium muris (strain RN66)</name>
    <dbReference type="NCBI Taxonomy" id="441375"/>
    <lineage>
        <taxon>Eukaryota</taxon>
        <taxon>Sar</taxon>
        <taxon>Alveolata</taxon>
        <taxon>Apicomplexa</taxon>
        <taxon>Conoidasida</taxon>
        <taxon>Coccidia</taxon>
        <taxon>Eucoccidiorida</taxon>
        <taxon>Eimeriorina</taxon>
        <taxon>Cryptosporidiidae</taxon>
        <taxon>Cryptosporidium</taxon>
    </lineage>
</organism>
<dbReference type="eggNOG" id="KOG0876">
    <property type="taxonomic scope" value="Eukaryota"/>
</dbReference>
<evidence type="ECO:0000256" key="7">
    <source>
        <dbReference type="PIRSR" id="PIRSR000349-1"/>
    </source>
</evidence>
<keyword evidence="12" id="KW-1185">Reference proteome</keyword>
<evidence type="ECO:0000256" key="4">
    <source>
        <dbReference type="ARBA" id="ARBA00022723"/>
    </source>
</evidence>
<dbReference type="GeneID" id="6995626"/>
<evidence type="ECO:0000313" key="12">
    <source>
        <dbReference type="Proteomes" id="UP000001460"/>
    </source>
</evidence>
<comment type="catalytic activity">
    <reaction evidence="8">
        <text>2 superoxide + 2 H(+) = H2O2 + O2</text>
        <dbReference type="Rhea" id="RHEA:20696"/>
        <dbReference type="ChEBI" id="CHEBI:15378"/>
        <dbReference type="ChEBI" id="CHEBI:15379"/>
        <dbReference type="ChEBI" id="CHEBI:16240"/>
        <dbReference type="ChEBI" id="CHEBI:18421"/>
        <dbReference type="EC" id="1.15.1.1"/>
    </reaction>
</comment>
<dbReference type="PANTHER" id="PTHR42769">
    <property type="entry name" value="SUPEROXIDE DISMUTASE"/>
    <property type="match status" value="1"/>
</dbReference>
<evidence type="ECO:0000259" key="10">
    <source>
        <dbReference type="Pfam" id="PF02777"/>
    </source>
</evidence>
<dbReference type="InterPro" id="IPR036314">
    <property type="entry name" value="SOD_C_sf"/>
</dbReference>
<reference evidence="11" key="1">
    <citation type="submission" date="2008-06" db="EMBL/GenBank/DDBJ databases">
        <authorList>
            <person name="Lorenzi H."/>
            <person name="Inman J."/>
            <person name="Miller J."/>
            <person name="Schobel S."/>
            <person name="Amedeo P."/>
            <person name="Caler E.V."/>
            <person name="da Silva J."/>
        </authorList>
    </citation>
    <scope>NUCLEOTIDE SEQUENCE [LARGE SCALE GENOMIC DNA]</scope>
    <source>
        <strain evidence="11">RN66</strain>
    </source>
</reference>
<evidence type="ECO:0000256" key="6">
    <source>
        <dbReference type="ARBA" id="ARBA00023004"/>
    </source>
</evidence>